<dbReference type="Pfam" id="PF04954">
    <property type="entry name" value="SIP"/>
    <property type="match status" value="1"/>
</dbReference>
<dbReference type="PANTHER" id="PTHR30157:SF0">
    <property type="entry name" value="NADPH-DEPENDENT FERRIC-CHELATE REDUCTASE"/>
    <property type="match status" value="1"/>
</dbReference>
<sequence>MMEESLAYLDLPANQAMERFESGAQALGLRVERSPDMLRLRLKMGTVEVMGEGPGTGIRMAARDAVNLQVLRDLMAERLGQLGVTPRWLTRATSPKPANLSLAEIVQIVRISPSFVRVTIEGSDLGRLASGGMHFRILLGPENAGWPAVDSAGITVWPGGAGNWHRPVYTTRHIEMLPKTDSAAQEVPARITFDVFLHDGGRVTEWVLQARPGDEIALTGPGGSDRPEAGWIGIIGDETALPVAARILAEAPLGTRGAAVLFVPEAADIQDLQHPEGVSVRWVTRGGAETPLSALEGLDCPENDRYVFFAAERQEAVAARKRLTENGFGRGDYHAAGYWSA</sequence>
<dbReference type="RefSeq" id="WP_159437768.1">
    <property type="nucleotide sequence ID" value="NZ_BMLR01000002.1"/>
</dbReference>
<name>A0A1M7A574_9RHOB</name>
<dbReference type="InterPro" id="IPR013113">
    <property type="entry name" value="SIP_FAD-bd"/>
</dbReference>
<dbReference type="Pfam" id="PF08021">
    <property type="entry name" value="FAD_binding_9"/>
    <property type="match status" value="1"/>
</dbReference>
<accession>A0A1M7A574</accession>
<keyword evidence="4" id="KW-1185">Reference proteome</keyword>
<dbReference type="GO" id="GO:0016491">
    <property type="term" value="F:oxidoreductase activity"/>
    <property type="evidence" value="ECO:0007669"/>
    <property type="project" value="InterPro"/>
</dbReference>
<feature type="domain" description="FAD-binding FR-type" evidence="2">
    <location>
        <begin position="98"/>
        <end position="228"/>
    </location>
</feature>
<evidence type="ECO:0000313" key="4">
    <source>
        <dbReference type="Proteomes" id="UP000183974"/>
    </source>
</evidence>
<gene>
    <name evidence="3" type="ORF">SAMN05444398_102180</name>
</gene>
<dbReference type="SUPFAM" id="SSF63380">
    <property type="entry name" value="Riboflavin synthase domain-like"/>
    <property type="match status" value="1"/>
</dbReference>
<reference evidence="3 4" key="1">
    <citation type="submission" date="2016-11" db="EMBL/GenBank/DDBJ databases">
        <authorList>
            <person name="Jaros S."/>
            <person name="Januszkiewicz K."/>
            <person name="Wedrychowicz H."/>
        </authorList>
    </citation>
    <scope>NUCLEOTIDE SEQUENCE [LARGE SCALE GENOMIC DNA]</scope>
    <source>
        <strain evidence="3 4">DSM 29589</strain>
    </source>
</reference>
<evidence type="ECO:0000259" key="2">
    <source>
        <dbReference type="PROSITE" id="PS51384"/>
    </source>
</evidence>
<dbReference type="PANTHER" id="PTHR30157">
    <property type="entry name" value="FERRIC REDUCTASE, NADPH-DEPENDENT"/>
    <property type="match status" value="1"/>
</dbReference>
<dbReference type="OrthoDB" id="9814826at2"/>
<dbReference type="STRING" id="337701.SAMN05444398_102180"/>
<dbReference type="CDD" id="cd06193">
    <property type="entry name" value="siderophore_interacting"/>
    <property type="match status" value="1"/>
</dbReference>
<protein>
    <submittedName>
        <fullName evidence="3">NADPH-dependent ferric siderophore reductase, contains FAD-binding and SIP domains</fullName>
    </submittedName>
</protein>
<proteinExistence type="inferred from homology"/>
<dbReference type="InterPro" id="IPR007037">
    <property type="entry name" value="SIP_rossman_dom"/>
</dbReference>
<evidence type="ECO:0000313" key="3">
    <source>
        <dbReference type="EMBL" id="SHL37871.1"/>
    </source>
</evidence>
<comment type="similarity">
    <text evidence="1">Belongs to the SIP oxidoreductase family.</text>
</comment>
<dbReference type="EMBL" id="FRBR01000002">
    <property type="protein sequence ID" value="SHL37871.1"/>
    <property type="molecule type" value="Genomic_DNA"/>
</dbReference>
<dbReference type="Gene3D" id="2.40.30.10">
    <property type="entry name" value="Translation factors"/>
    <property type="match status" value="1"/>
</dbReference>
<dbReference type="InterPro" id="IPR039261">
    <property type="entry name" value="FNR_nucleotide-bd"/>
</dbReference>
<dbReference type="AlphaFoldDB" id="A0A1M7A574"/>
<organism evidence="3 4">
    <name type="scientific">Roseovarius pacificus</name>
    <dbReference type="NCBI Taxonomy" id="337701"/>
    <lineage>
        <taxon>Bacteria</taxon>
        <taxon>Pseudomonadati</taxon>
        <taxon>Pseudomonadota</taxon>
        <taxon>Alphaproteobacteria</taxon>
        <taxon>Rhodobacterales</taxon>
        <taxon>Roseobacteraceae</taxon>
        <taxon>Roseovarius</taxon>
    </lineage>
</organism>
<dbReference type="InterPro" id="IPR017927">
    <property type="entry name" value="FAD-bd_FR_type"/>
</dbReference>
<evidence type="ECO:0000256" key="1">
    <source>
        <dbReference type="ARBA" id="ARBA00035644"/>
    </source>
</evidence>
<dbReference type="Proteomes" id="UP000183974">
    <property type="component" value="Unassembled WGS sequence"/>
</dbReference>
<dbReference type="InterPro" id="IPR017938">
    <property type="entry name" value="Riboflavin_synthase-like_b-brl"/>
</dbReference>
<dbReference type="PROSITE" id="PS51384">
    <property type="entry name" value="FAD_FR"/>
    <property type="match status" value="1"/>
</dbReference>
<dbReference type="Gene3D" id="3.40.50.80">
    <property type="entry name" value="Nucleotide-binding domain of ferredoxin-NADP reductase (FNR) module"/>
    <property type="match status" value="1"/>
</dbReference>
<dbReference type="InterPro" id="IPR039374">
    <property type="entry name" value="SIP_fam"/>
</dbReference>